<sequence length="535" mass="59083">MGRRSINTTKSGKYMNPTDQARKEARKKELKKNKRQRQLVRTAVLKGKDPLQLINEMEKIDQMEFNVLQPSPLNEKVLKEKRKKLRDTLDRVMKMYIKDDPDRWEELKRAEHDYEKRRSTLLAHYDSVKHAQQVIVDDIPLPQLGTDSLANFAGGIPSQIPLPPMMTSLPEIGLPPPPPATGILRKRSVYSPPHPTRSKSPPGVPPGPPPDFSDDEIIDASAQDEPNLNKDTKKIKMRRKIRFAGNNDESDSEDADESDEERNENEDDSNRLRPTSLQQKMLAMAGQDIDSFMKEIEEVHKSRSSGNENSDQLDSQDPFLFPPTGLLPPGLPPAPPLVVPPPLIGGMIRLPPGPPPGRPPTMPPGPPPGLPPSRLMNIRLPPGPPPGMPPRMIRFPTGIPLPPMAGPPPLFPMNSVGSASTATPNVLSAAPQLINRSSESTATSKSGTTIEAKAQIRNLSADVTRFVPTALRVKKDDIKSNAKTKTTEKSNVSSVLQSTEAKFEKAIPSQNAGKNTQQTKDDAYMQFMKEMQGLL</sequence>
<feature type="compositionally biased region" description="Pro residues" evidence="3">
    <location>
        <begin position="325"/>
        <end position="343"/>
    </location>
</feature>
<organism evidence="5 6">
    <name type="scientific">Bemisia tabaci</name>
    <name type="common">Sweetpotato whitefly</name>
    <name type="synonym">Aleurodes tabaci</name>
    <dbReference type="NCBI Taxonomy" id="7038"/>
    <lineage>
        <taxon>Eukaryota</taxon>
        <taxon>Metazoa</taxon>
        <taxon>Ecdysozoa</taxon>
        <taxon>Arthropoda</taxon>
        <taxon>Hexapoda</taxon>
        <taxon>Insecta</taxon>
        <taxon>Pterygota</taxon>
        <taxon>Neoptera</taxon>
        <taxon>Paraneoptera</taxon>
        <taxon>Hemiptera</taxon>
        <taxon>Sternorrhyncha</taxon>
        <taxon>Aleyrodoidea</taxon>
        <taxon>Aleyrodidae</taxon>
        <taxon>Aleyrodinae</taxon>
        <taxon>Bemisia</taxon>
    </lineage>
</organism>
<dbReference type="PANTHER" id="PTHR13361:SF1">
    <property type="entry name" value="WW DOMAIN-BINDING PROTEIN 11"/>
    <property type="match status" value="1"/>
</dbReference>
<dbReference type="OrthoDB" id="10067323at2759"/>
<dbReference type="EMBL" id="OU963866">
    <property type="protein sequence ID" value="CAH0390545.1"/>
    <property type="molecule type" value="Genomic_DNA"/>
</dbReference>
<reference evidence="5" key="1">
    <citation type="submission" date="2021-12" db="EMBL/GenBank/DDBJ databases">
        <authorList>
            <person name="King R."/>
        </authorList>
    </citation>
    <scope>NUCLEOTIDE SEQUENCE</scope>
</reference>
<dbReference type="InterPro" id="IPR019007">
    <property type="entry name" value="Wbp11/ELF5/Saf1_N"/>
</dbReference>
<proteinExistence type="predicted"/>
<feature type="compositionally biased region" description="Polar residues" evidence="3">
    <location>
        <begin position="1"/>
        <end position="11"/>
    </location>
</feature>
<feature type="compositionally biased region" description="Acidic residues" evidence="3">
    <location>
        <begin position="248"/>
        <end position="267"/>
    </location>
</feature>
<feature type="compositionally biased region" description="Basic and acidic residues" evidence="3">
    <location>
        <begin position="291"/>
        <end position="301"/>
    </location>
</feature>
<evidence type="ECO:0000313" key="6">
    <source>
        <dbReference type="Proteomes" id="UP001152759"/>
    </source>
</evidence>
<dbReference type="AlphaFoldDB" id="A0A9P0AFC8"/>
<feature type="domain" description="Wbp11/ELF5/Saf1 N-terminal" evidence="4">
    <location>
        <begin position="12"/>
        <end position="94"/>
    </location>
</feature>
<gene>
    <name evidence="5" type="ORF">BEMITA_LOCUS9257</name>
</gene>
<keyword evidence="6" id="KW-1185">Reference proteome</keyword>
<feature type="compositionally biased region" description="Polar residues" evidence="3">
    <location>
        <begin position="304"/>
        <end position="315"/>
    </location>
</feature>
<name>A0A9P0AFC8_BEMTA</name>
<dbReference type="PANTHER" id="PTHR13361">
    <property type="entry name" value="WW DOMAIN-BINDING PROTEIN 11"/>
    <property type="match status" value="1"/>
</dbReference>
<dbReference type="KEGG" id="btab:109040753"/>
<evidence type="ECO:0000256" key="1">
    <source>
        <dbReference type="ARBA" id="ARBA00004123"/>
    </source>
</evidence>
<dbReference type="Pfam" id="PF09429">
    <property type="entry name" value="Wbp11"/>
    <property type="match status" value="1"/>
</dbReference>
<dbReference type="GO" id="GO:0006396">
    <property type="term" value="P:RNA processing"/>
    <property type="evidence" value="ECO:0007669"/>
    <property type="project" value="InterPro"/>
</dbReference>
<comment type="subcellular location">
    <subcellularLocation>
        <location evidence="1">Nucleus</location>
    </subcellularLocation>
</comment>
<feature type="compositionally biased region" description="Pro residues" evidence="3">
    <location>
        <begin position="202"/>
        <end position="211"/>
    </location>
</feature>
<dbReference type="GO" id="GO:0005681">
    <property type="term" value="C:spliceosomal complex"/>
    <property type="evidence" value="ECO:0007669"/>
    <property type="project" value="TreeGrafter"/>
</dbReference>
<evidence type="ECO:0000256" key="2">
    <source>
        <dbReference type="ARBA" id="ARBA00023242"/>
    </source>
</evidence>
<evidence type="ECO:0000256" key="3">
    <source>
        <dbReference type="SAM" id="MobiDB-lite"/>
    </source>
</evidence>
<evidence type="ECO:0000313" key="5">
    <source>
        <dbReference type="EMBL" id="CAH0390545.1"/>
    </source>
</evidence>
<feature type="region of interest" description="Disordered" evidence="3">
    <location>
        <begin position="167"/>
        <end position="370"/>
    </location>
</feature>
<feature type="compositionally biased region" description="Pro residues" evidence="3">
    <location>
        <begin position="351"/>
        <end position="370"/>
    </location>
</feature>
<keyword evidence="2" id="KW-0539">Nucleus</keyword>
<feature type="region of interest" description="Disordered" evidence="3">
    <location>
        <begin position="1"/>
        <end position="37"/>
    </location>
</feature>
<feature type="compositionally biased region" description="Basic residues" evidence="3">
    <location>
        <begin position="28"/>
        <end position="37"/>
    </location>
</feature>
<evidence type="ECO:0000259" key="4">
    <source>
        <dbReference type="Pfam" id="PF09429"/>
    </source>
</evidence>
<accession>A0A9P0AFC8</accession>
<dbReference type="Proteomes" id="UP001152759">
    <property type="component" value="Chromosome 5"/>
</dbReference>
<protein>
    <recommendedName>
        <fullName evidence="4">Wbp11/ELF5/Saf1 N-terminal domain-containing protein</fullName>
    </recommendedName>
</protein>